<feature type="transmembrane region" description="Helical" evidence="1">
    <location>
        <begin position="216"/>
        <end position="238"/>
    </location>
</feature>
<proteinExistence type="predicted"/>
<dbReference type="HOGENOM" id="CLU_062880_0_0_1"/>
<keyword evidence="3" id="KW-1185">Reference proteome</keyword>
<evidence type="ECO:0000313" key="2">
    <source>
        <dbReference type="EMBL" id="EXJ69154.1"/>
    </source>
</evidence>
<feature type="transmembrane region" description="Helical" evidence="1">
    <location>
        <begin position="147"/>
        <end position="166"/>
    </location>
</feature>
<feature type="transmembrane region" description="Helical" evidence="1">
    <location>
        <begin position="178"/>
        <end position="196"/>
    </location>
</feature>
<dbReference type="Proteomes" id="UP000019471">
    <property type="component" value="Unassembled WGS sequence"/>
</dbReference>
<comment type="caution">
    <text evidence="2">The sequence shown here is derived from an EMBL/GenBank/DDBJ whole genome shotgun (WGS) entry which is preliminary data.</text>
</comment>
<keyword evidence="1" id="KW-1133">Transmembrane helix</keyword>
<dbReference type="RefSeq" id="XP_007746864.1">
    <property type="nucleotide sequence ID" value="XM_007748674.1"/>
</dbReference>
<dbReference type="PANTHER" id="PTHR12242">
    <property type="entry name" value="OS02G0130600 PROTEIN-RELATED"/>
    <property type="match status" value="1"/>
</dbReference>
<dbReference type="PANTHER" id="PTHR12242:SF1">
    <property type="entry name" value="MYND-TYPE DOMAIN-CONTAINING PROTEIN"/>
    <property type="match status" value="1"/>
</dbReference>
<dbReference type="STRING" id="1182543.W9XFJ6"/>
<keyword evidence="1" id="KW-0812">Transmembrane</keyword>
<evidence type="ECO:0000256" key="1">
    <source>
        <dbReference type="SAM" id="Phobius"/>
    </source>
</evidence>
<dbReference type="AlphaFoldDB" id="W9XFJ6"/>
<keyword evidence="1" id="KW-0472">Membrane</keyword>
<organism evidence="2 3">
    <name type="scientific">Cladophialophora psammophila CBS 110553</name>
    <dbReference type="NCBI Taxonomy" id="1182543"/>
    <lineage>
        <taxon>Eukaryota</taxon>
        <taxon>Fungi</taxon>
        <taxon>Dikarya</taxon>
        <taxon>Ascomycota</taxon>
        <taxon>Pezizomycotina</taxon>
        <taxon>Eurotiomycetes</taxon>
        <taxon>Chaetothyriomycetidae</taxon>
        <taxon>Chaetothyriales</taxon>
        <taxon>Herpotrichiellaceae</taxon>
        <taxon>Cladophialophora</taxon>
    </lineage>
</organism>
<dbReference type="EMBL" id="AMGX01000012">
    <property type="protein sequence ID" value="EXJ69154.1"/>
    <property type="molecule type" value="Genomic_DNA"/>
</dbReference>
<sequence>MALSKDSVYPLSPPIHGCLRVLLGLYLFTAIIYSYVWFSNNIDIYHLHDVDEPSYTTVIGSSAISWSFSYFTYLSYYGQGFYFFVTAVHTFFDAKTGTSWLHARLPTSLQILHSLCYSMVTCFPILVTLTFWCTMYVGPWYTLTFDALANISLHAMNILMALPEIILPTTEPLPWMHLHFLMIILSLYLGLAYRTRVTGGFWVYEWLDPELGKWKVVVHVVCYSVAIAVIFVFVRYTIWVKNSLLRRHTRIQLDRDEVAAEKLVGIFVVFEFNSWPRSCTFVT</sequence>
<accession>W9XFJ6</accession>
<gene>
    <name evidence="2" type="ORF">A1O5_08089</name>
</gene>
<dbReference type="eggNOG" id="ENOG502TA96">
    <property type="taxonomic scope" value="Eukaryota"/>
</dbReference>
<feature type="transmembrane region" description="Helical" evidence="1">
    <location>
        <begin position="76"/>
        <end position="94"/>
    </location>
</feature>
<dbReference type="GO" id="GO:0016020">
    <property type="term" value="C:membrane"/>
    <property type="evidence" value="ECO:0007669"/>
    <property type="project" value="TreeGrafter"/>
</dbReference>
<feature type="transmembrane region" description="Helical" evidence="1">
    <location>
        <begin position="115"/>
        <end position="141"/>
    </location>
</feature>
<protein>
    <submittedName>
        <fullName evidence="2">Uncharacterized protein</fullName>
    </submittedName>
</protein>
<evidence type="ECO:0000313" key="3">
    <source>
        <dbReference type="Proteomes" id="UP000019471"/>
    </source>
</evidence>
<dbReference type="OrthoDB" id="419711at2759"/>
<name>W9XFJ6_9EURO</name>
<dbReference type="GeneID" id="19192791"/>
<reference evidence="2 3" key="1">
    <citation type="submission" date="2013-03" db="EMBL/GenBank/DDBJ databases">
        <title>The Genome Sequence of Cladophialophora psammophila CBS 110553.</title>
        <authorList>
            <consortium name="The Broad Institute Genomics Platform"/>
            <person name="Cuomo C."/>
            <person name="de Hoog S."/>
            <person name="Gorbushina A."/>
            <person name="Walker B."/>
            <person name="Young S.K."/>
            <person name="Zeng Q."/>
            <person name="Gargeya S."/>
            <person name="Fitzgerald M."/>
            <person name="Haas B."/>
            <person name="Abouelleil A."/>
            <person name="Allen A.W."/>
            <person name="Alvarado L."/>
            <person name="Arachchi H.M."/>
            <person name="Berlin A.M."/>
            <person name="Chapman S.B."/>
            <person name="Gainer-Dewar J."/>
            <person name="Goldberg J."/>
            <person name="Griggs A."/>
            <person name="Gujja S."/>
            <person name="Hansen M."/>
            <person name="Howarth C."/>
            <person name="Imamovic A."/>
            <person name="Ireland A."/>
            <person name="Larimer J."/>
            <person name="McCowan C."/>
            <person name="Murphy C."/>
            <person name="Pearson M."/>
            <person name="Poon T.W."/>
            <person name="Priest M."/>
            <person name="Roberts A."/>
            <person name="Saif S."/>
            <person name="Shea T."/>
            <person name="Sisk P."/>
            <person name="Sykes S."/>
            <person name="Wortman J."/>
            <person name="Nusbaum C."/>
            <person name="Birren B."/>
        </authorList>
    </citation>
    <scope>NUCLEOTIDE SEQUENCE [LARGE SCALE GENOMIC DNA]</scope>
    <source>
        <strain evidence="2 3">CBS 110553</strain>
    </source>
</reference>
<feature type="transmembrane region" description="Helical" evidence="1">
    <location>
        <begin position="21"/>
        <end position="38"/>
    </location>
</feature>